<dbReference type="WBParaSite" id="ES5_v2.g15509.t1">
    <property type="protein sequence ID" value="ES5_v2.g15509.t1"/>
    <property type="gene ID" value="ES5_v2.g15509"/>
</dbReference>
<reference evidence="2" key="1">
    <citation type="submission" date="2022-11" db="UniProtKB">
        <authorList>
            <consortium name="WormBaseParasite"/>
        </authorList>
    </citation>
    <scope>IDENTIFICATION</scope>
</reference>
<evidence type="ECO:0000313" key="2">
    <source>
        <dbReference type="WBParaSite" id="ES5_v2.g15509.t1"/>
    </source>
</evidence>
<evidence type="ECO:0000313" key="1">
    <source>
        <dbReference type="Proteomes" id="UP000887579"/>
    </source>
</evidence>
<organism evidence="1 2">
    <name type="scientific">Panagrolaimus sp. ES5</name>
    <dbReference type="NCBI Taxonomy" id="591445"/>
    <lineage>
        <taxon>Eukaryota</taxon>
        <taxon>Metazoa</taxon>
        <taxon>Ecdysozoa</taxon>
        <taxon>Nematoda</taxon>
        <taxon>Chromadorea</taxon>
        <taxon>Rhabditida</taxon>
        <taxon>Tylenchina</taxon>
        <taxon>Panagrolaimomorpha</taxon>
        <taxon>Panagrolaimoidea</taxon>
        <taxon>Panagrolaimidae</taxon>
        <taxon>Panagrolaimus</taxon>
    </lineage>
</organism>
<sequence>MCNSLHKSQNLDGLLPAGILGSMSAADIEKLVSIEERIRQVKEDLEYERNLRDAVSFLKLKGFSRLSIYFLDPRCTCKDTPTFDIA</sequence>
<accession>A0AC34FFW9</accession>
<name>A0AC34FFW9_9BILA</name>
<dbReference type="Proteomes" id="UP000887579">
    <property type="component" value="Unplaced"/>
</dbReference>
<proteinExistence type="predicted"/>
<protein>
    <submittedName>
        <fullName evidence="2">Uncharacterized protein</fullName>
    </submittedName>
</protein>